<gene>
    <name evidence="1" type="ORF">BC938DRAFT_472066</name>
</gene>
<accession>A0A433Q6X5</accession>
<organism evidence="1 2">
    <name type="scientific">Jimgerdemannia flammicorona</name>
    <dbReference type="NCBI Taxonomy" id="994334"/>
    <lineage>
        <taxon>Eukaryota</taxon>
        <taxon>Fungi</taxon>
        <taxon>Fungi incertae sedis</taxon>
        <taxon>Mucoromycota</taxon>
        <taxon>Mucoromycotina</taxon>
        <taxon>Endogonomycetes</taxon>
        <taxon>Endogonales</taxon>
        <taxon>Endogonaceae</taxon>
        <taxon>Jimgerdemannia</taxon>
    </lineage>
</organism>
<dbReference type="AlphaFoldDB" id="A0A433Q6X5"/>
<evidence type="ECO:0000313" key="2">
    <source>
        <dbReference type="Proteomes" id="UP000274822"/>
    </source>
</evidence>
<reference evidence="1 2" key="1">
    <citation type="journal article" date="2018" name="New Phytol.">
        <title>Phylogenomics of Endogonaceae and evolution of mycorrhizas within Mucoromycota.</title>
        <authorList>
            <person name="Chang Y."/>
            <person name="Desiro A."/>
            <person name="Na H."/>
            <person name="Sandor L."/>
            <person name="Lipzen A."/>
            <person name="Clum A."/>
            <person name="Barry K."/>
            <person name="Grigoriev I.V."/>
            <person name="Martin F.M."/>
            <person name="Stajich J.E."/>
            <person name="Smith M.E."/>
            <person name="Bonito G."/>
            <person name="Spatafora J.W."/>
        </authorList>
    </citation>
    <scope>NUCLEOTIDE SEQUENCE [LARGE SCALE GENOMIC DNA]</scope>
    <source>
        <strain evidence="1 2">AD002</strain>
    </source>
</reference>
<keyword evidence="2" id="KW-1185">Reference proteome</keyword>
<name>A0A433Q6X5_9FUNG</name>
<dbReference type="Proteomes" id="UP000274822">
    <property type="component" value="Unassembled WGS sequence"/>
</dbReference>
<comment type="caution">
    <text evidence="1">The sequence shown here is derived from an EMBL/GenBank/DDBJ whole genome shotgun (WGS) entry which is preliminary data.</text>
</comment>
<protein>
    <submittedName>
        <fullName evidence="1">Uncharacterized protein</fullName>
    </submittedName>
</protein>
<feature type="non-terminal residue" evidence="1">
    <location>
        <position position="50"/>
    </location>
</feature>
<sequence>MTFKSRSVAEVWETAEEFGEQRRGEGCQCEEVVQVQWVQVREKGVQGLSV</sequence>
<proteinExistence type="predicted"/>
<dbReference type="EMBL" id="RBNJ01012799">
    <property type="protein sequence ID" value="RUS25499.1"/>
    <property type="molecule type" value="Genomic_DNA"/>
</dbReference>
<evidence type="ECO:0000313" key="1">
    <source>
        <dbReference type="EMBL" id="RUS25499.1"/>
    </source>
</evidence>